<organism evidence="2 3">
    <name type="scientific">Haemaphysalis longicornis</name>
    <name type="common">Bush tick</name>
    <dbReference type="NCBI Taxonomy" id="44386"/>
    <lineage>
        <taxon>Eukaryota</taxon>
        <taxon>Metazoa</taxon>
        <taxon>Ecdysozoa</taxon>
        <taxon>Arthropoda</taxon>
        <taxon>Chelicerata</taxon>
        <taxon>Arachnida</taxon>
        <taxon>Acari</taxon>
        <taxon>Parasitiformes</taxon>
        <taxon>Ixodida</taxon>
        <taxon>Ixodoidea</taxon>
        <taxon>Ixodidae</taxon>
        <taxon>Haemaphysalinae</taxon>
        <taxon>Haemaphysalis</taxon>
    </lineage>
</organism>
<feature type="compositionally biased region" description="Polar residues" evidence="1">
    <location>
        <begin position="87"/>
        <end position="101"/>
    </location>
</feature>
<evidence type="ECO:0000313" key="2">
    <source>
        <dbReference type="EMBL" id="KAH9379080.1"/>
    </source>
</evidence>
<proteinExistence type="predicted"/>
<feature type="compositionally biased region" description="Low complexity" evidence="1">
    <location>
        <begin position="45"/>
        <end position="57"/>
    </location>
</feature>
<dbReference type="AlphaFoldDB" id="A0A9J6GWM5"/>
<accession>A0A9J6GWM5</accession>
<gene>
    <name evidence="2" type="ORF">HPB48_002302</name>
</gene>
<protein>
    <submittedName>
        <fullName evidence="2">Uncharacterized protein</fullName>
    </submittedName>
</protein>
<evidence type="ECO:0000313" key="3">
    <source>
        <dbReference type="Proteomes" id="UP000821853"/>
    </source>
</evidence>
<comment type="caution">
    <text evidence="2">The sequence shown here is derived from an EMBL/GenBank/DDBJ whole genome shotgun (WGS) entry which is preliminary data.</text>
</comment>
<dbReference type="EMBL" id="JABSTR010000009">
    <property type="protein sequence ID" value="KAH9379080.1"/>
    <property type="molecule type" value="Genomic_DNA"/>
</dbReference>
<name>A0A9J6GWM5_HAELO</name>
<dbReference type="Proteomes" id="UP000821853">
    <property type="component" value="Unassembled WGS sequence"/>
</dbReference>
<feature type="region of interest" description="Disordered" evidence="1">
    <location>
        <begin position="44"/>
        <end position="101"/>
    </location>
</feature>
<evidence type="ECO:0000256" key="1">
    <source>
        <dbReference type="SAM" id="MobiDB-lite"/>
    </source>
</evidence>
<dbReference type="VEuPathDB" id="VectorBase:HLOH_052229"/>
<sequence>MGNPFWMRPDHAKRTVGLALHRHRRADVGRLGLAIGLADHAMASTTTEMDTTTLTEENGSPDMQLGNYEGNTSTEVPGEDLDPTDTAGWTTTGKRNKQATPSTAPAFTIQLGAVKLSFGGIDAKAF</sequence>
<reference evidence="2 3" key="1">
    <citation type="journal article" date="2020" name="Cell">
        <title>Large-Scale Comparative Analyses of Tick Genomes Elucidate Their Genetic Diversity and Vector Capacities.</title>
        <authorList>
            <consortium name="Tick Genome and Microbiome Consortium (TIGMIC)"/>
            <person name="Jia N."/>
            <person name="Wang J."/>
            <person name="Shi W."/>
            <person name="Du L."/>
            <person name="Sun Y."/>
            <person name="Zhan W."/>
            <person name="Jiang J.F."/>
            <person name="Wang Q."/>
            <person name="Zhang B."/>
            <person name="Ji P."/>
            <person name="Bell-Sakyi L."/>
            <person name="Cui X.M."/>
            <person name="Yuan T.T."/>
            <person name="Jiang B.G."/>
            <person name="Yang W.F."/>
            <person name="Lam T.T."/>
            <person name="Chang Q.C."/>
            <person name="Ding S.J."/>
            <person name="Wang X.J."/>
            <person name="Zhu J.G."/>
            <person name="Ruan X.D."/>
            <person name="Zhao L."/>
            <person name="Wei J.T."/>
            <person name="Ye R.Z."/>
            <person name="Que T.C."/>
            <person name="Du C.H."/>
            <person name="Zhou Y.H."/>
            <person name="Cheng J.X."/>
            <person name="Dai P.F."/>
            <person name="Guo W.B."/>
            <person name="Han X.H."/>
            <person name="Huang E.J."/>
            <person name="Li L.F."/>
            <person name="Wei W."/>
            <person name="Gao Y.C."/>
            <person name="Liu J.Z."/>
            <person name="Shao H.Z."/>
            <person name="Wang X."/>
            <person name="Wang C.C."/>
            <person name="Yang T.C."/>
            <person name="Huo Q.B."/>
            <person name="Li W."/>
            <person name="Chen H.Y."/>
            <person name="Chen S.E."/>
            <person name="Zhou L.G."/>
            <person name="Ni X.B."/>
            <person name="Tian J.H."/>
            <person name="Sheng Y."/>
            <person name="Liu T."/>
            <person name="Pan Y.S."/>
            <person name="Xia L.Y."/>
            <person name="Li J."/>
            <person name="Zhao F."/>
            <person name="Cao W.C."/>
        </authorList>
    </citation>
    <scope>NUCLEOTIDE SEQUENCE [LARGE SCALE GENOMIC DNA]</scope>
    <source>
        <strain evidence="2">HaeL-2018</strain>
    </source>
</reference>
<keyword evidence="3" id="KW-1185">Reference proteome</keyword>